<dbReference type="Proteomes" id="UP000266089">
    <property type="component" value="Unassembled WGS sequence"/>
</dbReference>
<organism evidence="7 8">
    <name type="scientific">Meiothermus taiwanensis</name>
    <dbReference type="NCBI Taxonomy" id="172827"/>
    <lineage>
        <taxon>Bacteria</taxon>
        <taxon>Thermotogati</taxon>
        <taxon>Deinococcota</taxon>
        <taxon>Deinococci</taxon>
        <taxon>Thermales</taxon>
        <taxon>Thermaceae</taxon>
        <taxon>Meiothermus</taxon>
    </lineage>
</organism>
<proteinExistence type="predicted"/>
<dbReference type="Pfam" id="PF01061">
    <property type="entry name" value="ABC2_membrane"/>
    <property type="match status" value="1"/>
</dbReference>
<comment type="subcellular location">
    <subcellularLocation>
        <location evidence="1">Membrane</location>
        <topology evidence="1">Multi-pass membrane protein</topology>
    </subcellularLocation>
</comment>
<gene>
    <name evidence="7" type="ORF">Mcate_01047</name>
</gene>
<feature type="transmembrane region" description="Helical" evidence="5">
    <location>
        <begin position="20"/>
        <end position="38"/>
    </location>
</feature>
<feature type="transmembrane region" description="Helical" evidence="5">
    <location>
        <begin position="170"/>
        <end position="196"/>
    </location>
</feature>
<feature type="transmembrane region" description="Helical" evidence="5">
    <location>
        <begin position="82"/>
        <end position="101"/>
    </location>
</feature>
<dbReference type="PANTHER" id="PTHR43229">
    <property type="entry name" value="NODULATION PROTEIN J"/>
    <property type="match status" value="1"/>
</dbReference>
<dbReference type="GO" id="GO:0043190">
    <property type="term" value="C:ATP-binding cassette (ABC) transporter complex"/>
    <property type="evidence" value="ECO:0007669"/>
    <property type="project" value="InterPro"/>
</dbReference>
<evidence type="ECO:0000313" key="7">
    <source>
        <dbReference type="EMBL" id="RIH78031.1"/>
    </source>
</evidence>
<protein>
    <submittedName>
        <fullName evidence="7">ABC-2 type transporter</fullName>
    </submittedName>
</protein>
<evidence type="ECO:0000256" key="5">
    <source>
        <dbReference type="SAM" id="Phobius"/>
    </source>
</evidence>
<evidence type="ECO:0000256" key="1">
    <source>
        <dbReference type="ARBA" id="ARBA00004141"/>
    </source>
</evidence>
<evidence type="ECO:0000313" key="8">
    <source>
        <dbReference type="Proteomes" id="UP000266089"/>
    </source>
</evidence>
<feature type="transmembrane region" description="Helical" evidence="5">
    <location>
        <begin position="108"/>
        <end position="128"/>
    </location>
</feature>
<feature type="transmembrane region" description="Helical" evidence="5">
    <location>
        <begin position="134"/>
        <end position="158"/>
    </location>
</feature>
<accession>A0A399E6X5</accession>
<keyword evidence="2 5" id="KW-0812">Transmembrane</keyword>
<dbReference type="PANTHER" id="PTHR43229:SF6">
    <property type="entry name" value="ABC-TYPE MULTIDRUG TRANSPORT SYSTEM, PERMEASE COMPONENT"/>
    <property type="match status" value="1"/>
</dbReference>
<sequence>MWRAEWLRFWAELKFYRQMWIGNLINQVLITAGFFWVVSLLSQATLSGLLALFFWQYVSIPLSKISTDIWEESTSGAFEQMYLHAAQPALVLVVRLLNYLAQQTVVALPLFLGMALLFGFSLTDLFTYNWGGMLLTLGVSLAGFVGLGLAMGGILLIYRNAIGYANALEYLLLFLSGAVVPLSQLPAFIQPLAWGLPLSLGIETIRRLENGGQWELTLMALVVQSVFMLVFGLALFNHCLRRALRRGFAMSR</sequence>
<reference evidence="7 8" key="1">
    <citation type="submission" date="2018-08" db="EMBL/GenBank/DDBJ databases">
        <title>Meiothermus cateniformans JCM 15151 genome sequencing project.</title>
        <authorList>
            <person name="Da Costa M.S."/>
            <person name="Albuquerque L."/>
            <person name="Raposo P."/>
            <person name="Froufe H.J.C."/>
            <person name="Barroso C.S."/>
            <person name="Egas C."/>
        </authorList>
    </citation>
    <scope>NUCLEOTIDE SEQUENCE [LARGE SCALE GENOMIC DNA]</scope>
    <source>
        <strain evidence="7 8">JCM 15151</strain>
    </source>
</reference>
<dbReference type="GO" id="GO:0140359">
    <property type="term" value="F:ABC-type transporter activity"/>
    <property type="evidence" value="ECO:0007669"/>
    <property type="project" value="InterPro"/>
</dbReference>
<keyword evidence="3 5" id="KW-1133">Transmembrane helix</keyword>
<keyword evidence="4 5" id="KW-0472">Membrane</keyword>
<evidence type="ECO:0000256" key="2">
    <source>
        <dbReference type="ARBA" id="ARBA00022692"/>
    </source>
</evidence>
<name>A0A399E6X5_9DEIN</name>
<evidence type="ECO:0000259" key="6">
    <source>
        <dbReference type="Pfam" id="PF01061"/>
    </source>
</evidence>
<feature type="domain" description="ABC-2 type transporter transmembrane" evidence="6">
    <location>
        <begin position="1"/>
        <end position="208"/>
    </location>
</feature>
<evidence type="ECO:0000256" key="4">
    <source>
        <dbReference type="ARBA" id="ARBA00023136"/>
    </source>
</evidence>
<dbReference type="EMBL" id="QWKX01000019">
    <property type="protein sequence ID" value="RIH78031.1"/>
    <property type="molecule type" value="Genomic_DNA"/>
</dbReference>
<dbReference type="InterPro" id="IPR000412">
    <property type="entry name" value="ABC_2_transport"/>
</dbReference>
<dbReference type="AlphaFoldDB" id="A0A399E6X5"/>
<dbReference type="InterPro" id="IPR013525">
    <property type="entry name" value="ABC2_TM"/>
</dbReference>
<comment type="caution">
    <text evidence="7">The sequence shown here is derived from an EMBL/GenBank/DDBJ whole genome shotgun (WGS) entry which is preliminary data.</text>
</comment>
<dbReference type="InterPro" id="IPR051784">
    <property type="entry name" value="Nod_factor_ABC_transporter"/>
</dbReference>
<dbReference type="RefSeq" id="WP_027876780.1">
    <property type="nucleotide sequence ID" value="NZ_JBHSXZ010000070.1"/>
</dbReference>
<dbReference type="PRINTS" id="PR00164">
    <property type="entry name" value="ABC2TRNSPORT"/>
</dbReference>
<evidence type="ECO:0000256" key="3">
    <source>
        <dbReference type="ARBA" id="ARBA00022989"/>
    </source>
</evidence>
<feature type="transmembrane region" description="Helical" evidence="5">
    <location>
        <begin position="216"/>
        <end position="236"/>
    </location>
</feature>